<protein>
    <submittedName>
        <fullName evidence="4">Acyl-CoA N-acyltransferase</fullName>
    </submittedName>
</protein>
<organism evidence="4 5">
    <name type="scientific">Gymnopus androsaceus JB14</name>
    <dbReference type="NCBI Taxonomy" id="1447944"/>
    <lineage>
        <taxon>Eukaryota</taxon>
        <taxon>Fungi</taxon>
        <taxon>Dikarya</taxon>
        <taxon>Basidiomycota</taxon>
        <taxon>Agaricomycotina</taxon>
        <taxon>Agaricomycetes</taxon>
        <taxon>Agaricomycetidae</taxon>
        <taxon>Agaricales</taxon>
        <taxon>Marasmiineae</taxon>
        <taxon>Omphalotaceae</taxon>
        <taxon>Gymnopus</taxon>
    </lineage>
</organism>
<dbReference type="CDD" id="cd04301">
    <property type="entry name" value="NAT_SF"/>
    <property type="match status" value="1"/>
</dbReference>
<dbReference type="Proteomes" id="UP000799118">
    <property type="component" value="Unassembled WGS sequence"/>
</dbReference>
<gene>
    <name evidence="4" type="ORF">BT96DRAFT_854984</name>
</gene>
<dbReference type="Pfam" id="PF00583">
    <property type="entry name" value="Acetyltransf_1"/>
    <property type="match status" value="1"/>
</dbReference>
<keyword evidence="5" id="KW-1185">Reference proteome</keyword>
<accession>A0A6A4HZQ3</accession>
<keyword evidence="2" id="KW-0012">Acyltransferase</keyword>
<dbReference type="PANTHER" id="PTHR43420:SF12">
    <property type="entry name" value="N-ACETYLTRANSFERASE DOMAIN-CONTAINING PROTEIN"/>
    <property type="match status" value="1"/>
</dbReference>
<dbReference type="PROSITE" id="PS51186">
    <property type="entry name" value="GNAT"/>
    <property type="match status" value="1"/>
</dbReference>
<sequence length="195" mass="21928">MEYSYTVVPIPVPPLQRYVDRYAALRLLALGTNPECFSSTVEEAKTLTSEQWRERIDTPDRVTLVAVASKAPANTSLALLDEDTAEWLGLIAVLTPEFLKKEWESLPIKFQQFAMWLGAPAHILISMWVHPEHRRKGLGGKLISEAVEWVRQRSKGGAVVLEVFKTNVGAATLYREMGFVDIEEVEGSLWMGRSL</sequence>
<reference evidence="4" key="1">
    <citation type="journal article" date="2019" name="Environ. Microbiol.">
        <title>Fungal ecological strategies reflected in gene transcription - a case study of two litter decomposers.</title>
        <authorList>
            <person name="Barbi F."/>
            <person name="Kohler A."/>
            <person name="Barry K."/>
            <person name="Baskaran P."/>
            <person name="Daum C."/>
            <person name="Fauchery L."/>
            <person name="Ihrmark K."/>
            <person name="Kuo A."/>
            <person name="LaButti K."/>
            <person name="Lipzen A."/>
            <person name="Morin E."/>
            <person name="Grigoriev I.V."/>
            <person name="Henrissat B."/>
            <person name="Lindahl B."/>
            <person name="Martin F."/>
        </authorList>
    </citation>
    <scope>NUCLEOTIDE SEQUENCE</scope>
    <source>
        <strain evidence="4">JB14</strain>
    </source>
</reference>
<dbReference type="InterPro" id="IPR016181">
    <property type="entry name" value="Acyl_CoA_acyltransferase"/>
</dbReference>
<dbReference type="InterPro" id="IPR050680">
    <property type="entry name" value="YpeA/RimI_acetyltransf"/>
</dbReference>
<dbReference type="GO" id="GO:0016747">
    <property type="term" value="F:acyltransferase activity, transferring groups other than amino-acyl groups"/>
    <property type="evidence" value="ECO:0007669"/>
    <property type="project" value="InterPro"/>
</dbReference>
<dbReference type="PANTHER" id="PTHR43420">
    <property type="entry name" value="ACETYLTRANSFERASE"/>
    <property type="match status" value="1"/>
</dbReference>
<evidence type="ECO:0000313" key="4">
    <source>
        <dbReference type="EMBL" id="KAE9403253.1"/>
    </source>
</evidence>
<dbReference type="Gene3D" id="3.40.630.30">
    <property type="match status" value="1"/>
</dbReference>
<evidence type="ECO:0000313" key="5">
    <source>
        <dbReference type="Proteomes" id="UP000799118"/>
    </source>
</evidence>
<dbReference type="SUPFAM" id="SSF55729">
    <property type="entry name" value="Acyl-CoA N-acyltransferases (Nat)"/>
    <property type="match status" value="1"/>
</dbReference>
<evidence type="ECO:0000256" key="1">
    <source>
        <dbReference type="ARBA" id="ARBA00022679"/>
    </source>
</evidence>
<dbReference type="EMBL" id="ML769427">
    <property type="protein sequence ID" value="KAE9403253.1"/>
    <property type="molecule type" value="Genomic_DNA"/>
</dbReference>
<name>A0A6A4HZQ3_9AGAR</name>
<keyword evidence="1" id="KW-0808">Transferase</keyword>
<proteinExistence type="predicted"/>
<dbReference type="InterPro" id="IPR000182">
    <property type="entry name" value="GNAT_dom"/>
</dbReference>
<dbReference type="AlphaFoldDB" id="A0A6A4HZQ3"/>
<evidence type="ECO:0000259" key="3">
    <source>
        <dbReference type="PROSITE" id="PS51186"/>
    </source>
</evidence>
<dbReference type="OrthoDB" id="41532at2759"/>
<evidence type="ECO:0000256" key="2">
    <source>
        <dbReference type="ARBA" id="ARBA00023315"/>
    </source>
</evidence>
<feature type="domain" description="N-acetyltransferase" evidence="3">
    <location>
        <begin position="23"/>
        <end position="195"/>
    </location>
</feature>